<dbReference type="KEGG" id="dpl:KGM_208568"/>
<sequence>MMNNFRLDDAVKDIKNIVENNRCVNCDQLNALSVRYPCGHTTCNNCVATAEDCLLCLTPPEVSTHYIDEPSSLRVKHASELLTAFQELFEVDVYKRHRLSEKLKIEKQLFPECIQVSSKYTNKRKSFENKGLRKRNKKLASFPGENIPFRKSYTMENIENNVEQWLNKNETFQKNVNSVPRKPFTNLNINVQKHKDNNKLVNQTSNKSLSRKRSHLNILKDTSNVSKVPYKKFKTQSEHKEREHYFENNLIENNESGIFIEDAIIIDDSQSDVLDKDHLALMAVLEADKNDLSTDCGIDISMTESIKKNCINSQNNSQGMINTYKVPFVKKSAILEICKLCRDANERDNSQIPKNVTVTIDNDRFITTIKVVDCSDSVKYSTKFAAVQTDDEITKVDMKNIELHPSNESPNTSFCEVELTPQETKHDIDPMQDKDLGNKSKCLIIEESDSDSDFSNIEGCSFEVIAECHNTEKKIHYDVLGELKLNDYENRGRHALREHSPHSTDSSDKENYDPNKMKRHDAKKKCCYKNKR</sequence>
<feature type="compositionally biased region" description="Basic and acidic residues" evidence="1">
    <location>
        <begin position="494"/>
        <end position="516"/>
    </location>
</feature>
<evidence type="ECO:0000256" key="1">
    <source>
        <dbReference type="SAM" id="MobiDB-lite"/>
    </source>
</evidence>
<dbReference type="AlphaFoldDB" id="A0A212EJA5"/>
<dbReference type="Proteomes" id="UP000007151">
    <property type="component" value="Unassembled WGS sequence"/>
</dbReference>
<dbReference type="InterPro" id="IPR013083">
    <property type="entry name" value="Znf_RING/FYVE/PHD"/>
</dbReference>
<evidence type="ECO:0000313" key="3">
    <source>
        <dbReference type="Proteomes" id="UP000007151"/>
    </source>
</evidence>
<feature type="compositionally biased region" description="Basic residues" evidence="1">
    <location>
        <begin position="517"/>
        <end position="532"/>
    </location>
</feature>
<keyword evidence="3" id="KW-1185">Reference proteome</keyword>
<comment type="caution">
    <text evidence="2">The sequence shown here is derived from an EMBL/GenBank/DDBJ whole genome shotgun (WGS) entry which is preliminary data.</text>
</comment>
<name>A0A212EJA5_DANPL</name>
<dbReference type="OrthoDB" id="7346979at2759"/>
<protein>
    <submittedName>
        <fullName evidence="2">Uncharacterized protein</fullName>
    </submittedName>
</protein>
<accession>A0A212EJA5</accession>
<gene>
    <name evidence="2" type="ORF">KGM_208568</name>
</gene>
<reference evidence="2 3" key="1">
    <citation type="journal article" date="2011" name="Cell">
        <title>The monarch butterfly genome yields insights into long-distance migration.</title>
        <authorList>
            <person name="Zhan S."/>
            <person name="Merlin C."/>
            <person name="Boore J.L."/>
            <person name="Reppert S.M."/>
        </authorList>
    </citation>
    <scope>NUCLEOTIDE SEQUENCE [LARGE SCALE GENOMIC DNA]</scope>
    <source>
        <strain evidence="2">F-2</strain>
    </source>
</reference>
<feature type="region of interest" description="Disordered" evidence="1">
    <location>
        <begin position="494"/>
        <end position="532"/>
    </location>
</feature>
<dbReference type="EMBL" id="AGBW02014491">
    <property type="protein sequence ID" value="OWR41583.1"/>
    <property type="molecule type" value="Genomic_DNA"/>
</dbReference>
<evidence type="ECO:0000313" key="2">
    <source>
        <dbReference type="EMBL" id="OWR41583.1"/>
    </source>
</evidence>
<dbReference type="eggNOG" id="ENOG502T7NG">
    <property type="taxonomic scope" value="Eukaryota"/>
</dbReference>
<proteinExistence type="predicted"/>
<organism evidence="2 3">
    <name type="scientific">Danaus plexippus plexippus</name>
    <dbReference type="NCBI Taxonomy" id="278856"/>
    <lineage>
        <taxon>Eukaryota</taxon>
        <taxon>Metazoa</taxon>
        <taxon>Ecdysozoa</taxon>
        <taxon>Arthropoda</taxon>
        <taxon>Hexapoda</taxon>
        <taxon>Insecta</taxon>
        <taxon>Pterygota</taxon>
        <taxon>Neoptera</taxon>
        <taxon>Endopterygota</taxon>
        <taxon>Lepidoptera</taxon>
        <taxon>Glossata</taxon>
        <taxon>Ditrysia</taxon>
        <taxon>Papilionoidea</taxon>
        <taxon>Nymphalidae</taxon>
        <taxon>Danainae</taxon>
        <taxon>Danaini</taxon>
        <taxon>Danaina</taxon>
        <taxon>Danaus</taxon>
        <taxon>Danaus</taxon>
    </lineage>
</organism>
<dbReference type="Gene3D" id="3.30.40.10">
    <property type="entry name" value="Zinc/RING finger domain, C3HC4 (zinc finger)"/>
    <property type="match status" value="1"/>
</dbReference>